<evidence type="ECO:0000313" key="4">
    <source>
        <dbReference type="EMBL" id="MBO8446345.1"/>
    </source>
</evidence>
<dbReference type="InterPro" id="IPR012676">
    <property type="entry name" value="TGS-like"/>
</dbReference>
<evidence type="ECO:0000313" key="5">
    <source>
        <dbReference type="Proteomes" id="UP000823637"/>
    </source>
</evidence>
<dbReference type="EMBL" id="JADIMR010000014">
    <property type="protein sequence ID" value="MBO8446345.1"/>
    <property type="molecule type" value="Genomic_DNA"/>
</dbReference>
<protein>
    <submittedName>
        <fullName evidence="4">Bifunctional (P)ppGpp synthetase/guanosine-3',5'-bis(Diphosphate) 3'-pyrophosphohydrolase</fullName>
    </submittedName>
</protein>
<dbReference type="Gene3D" id="3.30.460.10">
    <property type="entry name" value="Beta Polymerase, domain 2"/>
    <property type="match status" value="1"/>
</dbReference>
<dbReference type="SMART" id="SM00471">
    <property type="entry name" value="HDc"/>
    <property type="match status" value="1"/>
</dbReference>
<accession>A0A9D9EHA0</accession>
<dbReference type="GO" id="GO:0015969">
    <property type="term" value="P:guanosine tetraphosphate metabolic process"/>
    <property type="evidence" value="ECO:0007669"/>
    <property type="project" value="InterPro"/>
</dbReference>
<dbReference type="Gene3D" id="3.30.70.260">
    <property type="match status" value="1"/>
</dbReference>
<comment type="similarity">
    <text evidence="1">Belongs to the RelA/SpoT family.</text>
</comment>
<proteinExistence type="inferred from homology"/>
<dbReference type="InterPro" id="IPR003607">
    <property type="entry name" value="HD/PDEase_dom"/>
</dbReference>
<comment type="caution">
    <text evidence="4">The sequence shown here is derived from an EMBL/GenBank/DDBJ whole genome shotgun (WGS) entry which is preliminary data.</text>
</comment>
<gene>
    <name evidence="4" type="ORF">IAC32_01165</name>
</gene>
<dbReference type="InterPro" id="IPR012675">
    <property type="entry name" value="Beta-grasp_dom_sf"/>
</dbReference>
<dbReference type="SUPFAM" id="SSF81301">
    <property type="entry name" value="Nucleotidyltransferase"/>
    <property type="match status" value="1"/>
</dbReference>
<evidence type="ECO:0000256" key="1">
    <source>
        <dbReference type="ARBA" id="ARBA00007476"/>
    </source>
</evidence>
<dbReference type="CDD" id="cd00077">
    <property type="entry name" value="HDc"/>
    <property type="match status" value="1"/>
</dbReference>
<reference evidence="4" key="2">
    <citation type="journal article" date="2021" name="PeerJ">
        <title>Extensive microbial diversity within the chicken gut microbiome revealed by metagenomics and culture.</title>
        <authorList>
            <person name="Gilroy R."/>
            <person name="Ravi A."/>
            <person name="Getino M."/>
            <person name="Pursley I."/>
            <person name="Horton D.L."/>
            <person name="Alikhan N.F."/>
            <person name="Baker D."/>
            <person name="Gharbi K."/>
            <person name="Hall N."/>
            <person name="Watson M."/>
            <person name="Adriaenssens E.M."/>
            <person name="Foster-Nyarko E."/>
            <person name="Jarju S."/>
            <person name="Secka A."/>
            <person name="Antonio M."/>
            <person name="Oren A."/>
            <person name="Chaudhuri R.R."/>
            <person name="La Ragione R."/>
            <person name="Hildebrand F."/>
            <person name="Pallen M.J."/>
        </authorList>
    </citation>
    <scope>NUCLEOTIDE SEQUENCE</scope>
    <source>
        <strain evidence="4">D3-1215</strain>
    </source>
</reference>
<dbReference type="Proteomes" id="UP000823637">
    <property type="component" value="Unassembled WGS sequence"/>
</dbReference>
<dbReference type="PANTHER" id="PTHR21262">
    <property type="entry name" value="GUANOSINE-3',5'-BIS DIPHOSPHATE 3'-PYROPHOSPHOHYDROLASE"/>
    <property type="match status" value="1"/>
</dbReference>
<dbReference type="InterPro" id="IPR007685">
    <property type="entry name" value="RelA_SpoT"/>
</dbReference>
<dbReference type="Pfam" id="PF13291">
    <property type="entry name" value="ACT_4"/>
    <property type="match status" value="1"/>
</dbReference>
<name>A0A9D9EHA0_9BACT</name>
<sequence length="627" mass="71880">MSTENYEIVERAKNELLFLVSQKFSPEDYARVEEALLFAEDAHRGQRRRSGEPYIIHPIAVARILTAEFGLNAEPVIAGLLHDVVEDTPHTLDEIKNRFGEDVANLVDVVTKHKRPKYRTSKQVDNFVQMLGSLNYDIRAILIKLADRLHNMRTLKSMKFEKQLKIAAETDFFYAPLANRLGLYLVKNELENLSLQYRSPREYALVEQQRNDYVRRHADAADLWIEPIRAAFIKAGISASVRCVPRSVYSLWYRMHQRNVSFKELDFIRIVTICYDSEPDIGIMSEKEQALRIYSIITSLYTEQPQSLTNYIDTPKENGYRSLHFKVMGNEGRWMEVHIQSLKMQEQSSRGCLAESQTGQVQDWIDKFSVVLHDLASQNRGKSVFDDVVTSFYHDDIVVFSNKGEKITLPKGACALDFAYEVHTELGDNAKYALINDHLCSILTPLKRGDRVTIGKDPAAVPKAEYLNYTKTYKARKSIRSYLRKIEQQSKHNHLIRCDKCNPLPGEELLGFRASNGKITVHKRNCPIAISMSSQQGDIIEAVDLPVSKDKVYPATFHIMAVNRNNFLLDLMENLSSKWGLSIDSIESYTKDEIVDCKINLFVHSIDEIENAANDIQNLPDIYEVRC</sequence>
<feature type="domain" description="RelA/SpoT" evidence="3">
    <location>
        <begin position="245"/>
        <end position="362"/>
    </location>
</feature>
<dbReference type="Gene3D" id="1.10.3210.10">
    <property type="entry name" value="Hypothetical protein af1432"/>
    <property type="match status" value="1"/>
</dbReference>
<evidence type="ECO:0000259" key="2">
    <source>
        <dbReference type="SMART" id="SM00471"/>
    </source>
</evidence>
<dbReference type="PANTHER" id="PTHR21262:SF31">
    <property type="entry name" value="GTP PYROPHOSPHOKINASE"/>
    <property type="match status" value="1"/>
</dbReference>
<dbReference type="Pfam" id="PF02824">
    <property type="entry name" value="TGS"/>
    <property type="match status" value="1"/>
</dbReference>
<reference evidence="4" key="1">
    <citation type="submission" date="2020-10" db="EMBL/GenBank/DDBJ databases">
        <authorList>
            <person name="Gilroy R."/>
        </authorList>
    </citation>
    <scope>NUCLEOTIDE SEQUENCE</scope>
    <source>
        <strain evidence="4">D3-1215</strain>
    </source>
</reference>
<dbReference type="FunFam" id="1.10.3210.10:FF:000001">
    <property type="entry name" value="GTP pyrophosphokinase RelA"/>
    <property type="match status" value="1"/>
</dbReference>
<dbReference type="AlphaFoldDB" id="A0A9D9EHA0"/>
<organism evidence="4 5">
    <name type="scientific">Candidatus Enterocola intestinipullorum</name>
    <dbReference type="NCBI Taxonomy" id="2840783"/>
    <lineage>
        <taxon>Bacteria</taxon>
        <taxon>Pseudomonadati</taxon>
        <taxon>Bacteroidota</taxon>
        <taxon>Bacteroidia</taxon>
        <taxon>Bacteroidales</taxon>
        <taxon>Candidatus Enterocola</taxon>
    </lineage>
</organism>
<dbReference type="Pfam" id="PF13328">
    <property type="entry name" value="HD_4"/>
    <property type="match status" value="1"/>
</dbReference>
<dbReference type="InterPro" id="IPR002912">
    <property type="entry name" value="ACT_dom"/>
</dbReference>
<dbReference type="InterPro" id="IPR004095">
    <property type="entry name" value="TGS"/>
</dbReference>
<dbReference type="CDD" id="cd05399">
    <property type="entry name" value="NT_Rel-Spo_like"/>
    <property type="match status" value="1"/>
</dbReference>
<dbReference type="SUPFAM" id="SSF81271">
    <property type="entry name" value="TGS-like"/>
    <property type="match status" value="1"/>
</dbReference>
<dbReference type="GO" id="GO:0005886">
    <property type="term" value="C:plasma membrane"/>
    <property type="evidence" value="ECO:0007669"/>
    <property type="project" value="TreeGrafter"/>
</dbReference>
<dbReference type="Pfam" id="PF04607">
    <property type="entry name" value="RelA_SpoT"/>
    <property type="match status" value="1"/>
</dbReference>
<dbReference type="Gene3D" id="3.10.20.30">
    <property type="match status" value="1"/>
</dbReference>
<feature type="domain" description="HD/PDEase" evidence="2">
    <location>
        <begin position="50"/>
        <end position="161"/>
    </location>
</feature>
<dbReference type="InterPro" id="IPR043519">
    <property type="entry name" value="NT_sf"/>
</dbReference>
<evidence type="ECO:0000259" key="3">
    <source>
        <dbReference type="SMART" id="SM00954"/>
    </source>
</evidence>
<dbReference type="SUPFAM" id="SSF109604">
    <property type="entry name" value="HD-domain/PDEase-like"/>
    <property type="match status" value="1"/>
</dbReference>
<dbReference type="SMART" id="SM00954">
    <property type="entry name" value="RelA_SpoT"/>
    <property type="match status" value="1"/>
</dbReference>